<evidence type="ECO:0000313" key="3">
    <source>
        <dbReference type="RefSeq" id="XP_033531162.1"/>
    </source>
</evidence>
<protein>
    <recommendedName>
        <fullName evidence="4">Heterokaryon incompatibility domain-containing protein</fullName>
    </recommendedName>
</protein>
<dbReference type="GeneID" id="54417264"/>
<accession>A0A6G1FV49</accession>
<dbReference type="Proteomes" id="UP000504638">
    <property type="component" value="Unplaced"/>
</dbReference>
<sequence>IDTCYIDKSSSAELQEAINSMFTWYRDSYMLRVSCKCIHPQTRHGTIIPAWAYASDSG</sequence>
<dbReference type="PANTHER" id="PTHR10622">
    <property type="entry name" value="HET DOMAIN-CONTAINING PROTEIN"/>
    <property type="match status" value="1"/>
</dbReference>
<reference evidence="1 3" key="1">
    <citation type="submission" date="2020-01" db="EMBL/GenBank/DDBJ databases">
        <authorList>
            <consortium name="DOE Joint Genome Institute"/>
            <person name="Haridas S."/>
            <person name="Albert R."/>
            <person name="Binder M."/>
            <person name="Bloem J."/>
            <person name="Labutti K."/>
            <person name="Salamov A."/>
            <person name="Andreopoulos B."/>
            <person name="Baker S.E."/>
            <person name="Barry K."/>
            <person name="Bills G."/>
            <person name="Bluhm B.H."/>
            <person name="Cannon C."/>
            <person name="Castanera R."/>
            <person name="Culley D.E."/>
            <person name="Daum C."/>
            <person name="Ezra D."/>
            <person name="Gonzalez J.B."/>
            <person name="Henrissat B."/>
            <person name="Kuo A."/>
            <person name="Liang C."/>
            <person name="Lipzen A."/>
            <person name="Lutzoni F."/>
            <person name="Magnuson J."/>
            <person name="Mondo S."/>
            <person name="Nolan M."/>
            <person name="Ohm R."/>
            <person name="Pangilinan J."/>
            <person name="Park H.-J."/>
            <person name="Ramirez L."/>
            <person name="Alfaro M."/>
            <person name="Sun H."/>
            <person name="Tritt A."/>
            <person name="Yoshinaga Y."/>
            <person name="Zwiers L.-H."/>
            <person name="Turgeon B.G."/>
            <person name="Goodwin S.B."/>
            <person name="Spatafora J.W."/>
            <person name="Crous P.W."/>
            <person name="Grigoriev I.V."/>
        </authorList>
    </citation>
    <scope>NUCLEOTIDE SEQUENCE</scope>
    <source>
        <strain evidence="1 3">CBS 781.70</strain>
    </source>
</reference>
<keyword evidence="2" id="KW-1185">Reference proteome</keyword>
<dbReference type="PANTHER" id="PTHR10622:SF10">
    <property type="entry name" value="HET DOMAIN-CONTAINING PROTEIN"/>
    <property type="match status" value="1"/>
</dbReference>
<dbReference type="EMBL" id="ML975172">
    <property type="protein sequence ID" value="KAF1809531.1"/>
    <property type="molecule type" value="Genomic_DNA"/>
</dbReference>
<dbReference type="AlphaFoldDB" id="A0A6G1FV49"/>
<dbReference type="RefSeq" id="XP_033531162.1">
    <property type="nucleotide sequence ID" value="XM_033676694.1"/>
</dbReference>
<name>A0A6G1FV49_9PEZI</name>
<reference evidence="3" key="2">
    <citation type="submission" date="2020-04" db="EMBL/GenBank/DDBJ databases">
        <authorList>
            <consortium name="NCBI Genome Project"/>
        </authorList>
    </citation>
    <scope>NUCLEOTIDE SEQUENCE</scope>
    <source>
        <strain evidence="3">CBS 781.70</strain>
    </source>
</reference>
<evidence type="ECO:0000313" key="2">
    <source>
        <dbReference type="Proteomes" id="UP000504638"/>
    </source>
</evidence>
<reference evidence="3" key="3">
    <citation type="submission" date="2025-04" db="UniProtKB">
        <authorList>
            <consortium name="RefSeq"/>
        </authorList>
    </citation>
    <scope>IDENTIFICATION</scope>
    <source>
        <strain evidence="3">CBS 781.70</strain>
    </source>
</reference>
<gene>
    <name evidence="1 3" type="ORF">P152DRAFT_403177</name>
</gene>
<organism evidence="1">
    <name type="scientific">Eremomyces bilateralis CBS 781.70</name>
    <dbReference type="NCBI Taxonomy" id="1392243"/>
    <lineage>
        <taxon>Eukaryota</taxon>
        <taxon>Fungi</taxon>
        <taxon>Dikarya</taxon>
        <taxon>Ascomycota</taxon>
        <taxon>Pezizomycotina</taxon>
        <taxon>Dothideomycetes</taxon>
        <taxon>Dothideomycetes incertae sedis</taxon>
        <taxon>Eremomycetales</taxon>
        <taxon>Eremomycetaceae</taxon>
        <taxon>Eremomyces</taxon>
    </lineage>
</organism>
<evidence type="ECO:0008006" key="4">
    <source>
        <dbReference type="Google" id="ProtNLM"/>
    </source>
</evidence>
<feature type="non-terminal residue" evidence="1">
    <location>
        <position position="1"/>
    </location>
</feature>
<proteinExistence type="predicted"/>
<evidence type="ECO:0000313" key="1">
    <source>
        <dbReference type="EMBL" id="KAF1809531.1"/>
    </source>
</evidence>
<dbReference type="OrthoDB" id="3940700at2759"/>